<gene>
    <name evidence="2" type="ORF">EHP00_2441</name>
</gene>
<dbReference type="VEuPathDB" id="MicrosporidiaDB:EHP00_2441"/>
<name>A0A1W0E2V8_9MICR</name>
<protein>
    <submittedName>
        <fullName evidence="2">Uncharacterized protein</fullName>
    </submittedName>
</protein>
<dbReference type="AlphaFoldDB" id="A0A1W0E2V8"/>
<keyword evidence="3" id="KW-1185">Reference proteome</keyword>
<accession>A0A1W0E2V8</accession>
<evidence type="ECO:0000313" key="2">
    <source>
        <dbReference type="EMBL" id="OQS53568.1"/>
    </source>
</evidence>
<comment type="caution">
    <text evidence="2">The sequence shown here is derived from an EMBL/GenBank/DDBJ whole genome shotgun (WGS) entry which is preliminary data.</text>
</comment>
<organism evidence="2 3">
    <name type="scientific">Ecytonucleospora hepatopenaei</name>
    <dbReference type="NCBI Taxonomy" id="646526"/>
    <lineage>
        <taxon>Eukaryota</taxon>
        <taxon>Fungi</taxon>
        <taxon>Fungi incertae sedis</taxon>
        <taxon>Microsporidia</taxon>
        <taxon>Enterocytozoonidae</taxon>
        <taxon>Ecytonucleospora</taxon>
    </lineage>
</organism>
<proteinExistence type="predicted"/>
<evidence type="ECO:0000313" key="3">
    <source>
        <dbReference type="Proteomes" id="UP000192758"/>
    </source>
</evidence>
<dbReference type="Proteomes" id="UP000192758">
    <property type="component" value="Unassembled WGS sequence"/>
</dbReference>
<dbReference type="EMBL" id="MNPJ01000028">
    <property type="protein sequence ID" value="OQS53568.1"/>
    <property type="molecule type" value="Genomic_DNA"/>
</dbReference>
<feature type="region of interest" description="Disordered" evidence="1">
    <location>
        <begin position="1"/>
        <end position="24"/>
    </location>
</feature>
<reference evidence="2 3" key="1">
    <citation type="journal article" date="2017" name="Environ. Microbiol.">
        <title>Decay of the glycolytic pathway and adaptation to intranuclear parasitism within Enterocytozoonidae microsporidia.</title>
        <authorList>
            <person name="Wiredu Boakye D."/>
            <person name="Jaroenlak P."/>
            <person name="Prachumwat A."/>
            <person name="Williams T.A."/>
            <person name="Bateman K.S."/>
            <person name="Itsathitphaisarn O."/>
            <person name="Sritunyalucksana K."/>
            <person name="Paszkiewicz K.H."/>
            <person name="Moore K.A."/>
            <person name="Stentiford G.D."/>
            <person name="Williams B.A."/>
        </authorList>
    </citation>
    <scope>NUCLEOTIDE SEQUENCE [LARGE SCALE GENOMIC DNA]</scope>
    <source>
        <strain evidence="2 3">TH1</strain>
    </source>
</reference>
<sequence length="66" mass="7589">MLSNSSNISNSNNSNNTNSNTTNNILLDINIESERMYKNIDKLCKQYKKISAFAEKQRKIFSNTNK</sequence>
<evidence type="ECO:0000256" key="1">
    <source>
        <dbReference type="SAM" id="MobiDB-lite"/>
    </source>
</evidence>